<dbReference type="AlphaFoldDB" id="A0A6J7LHT4"/>
<dbReference type="EMBL" id="CAFBPW010000016">
    <property type="protein sequence ID" value="CAB5026653.1"/>
    <property type="molecule type" value="Genomic_DNA"/>
</dbReference>
<evidence type="ECO:0000313" key="2">
    <source>
        <dbReference type="EMBL" id="CAB4688422.1"/>
    </source>
</evidence>
<name>A0A6J7LHT4_9ZZZZ</name>
<feature type="compositionally biased region" description="Gly residues" evidence="1">
    <location>
        <begin position="13"/>
        <end position="26"/>
    </location>
</feature>
<feature type="region of interest" description="Disordered" evidence="1">
    <location>
        <begin position="1"/>
        <end position="109"/>
    </location>
</feature>
<gene>
    <name evidence="2" type="ORF">UFOPK2582_00250</name>
    <name evidence="3" type="ORF">UFOPK3046_00082</name>
    <name evidence="4" type="ORF">UFOPK3914_00014</name>
    <name evidence="5" type="ORF">UFOPK4173_00264</name>
    <name evidence="6" type="ORF">UFOPK4354_02009</name>
</gene>
<evidence type="ECO:0000313" key="3">
    <source>
        <dbReference type="EMBL" id="CAB4793593.1"/>
    </source>
</evidence>
<organism evidence="4">
    <name type="scientific">freshwater metagenome</name>
    <dbReference type="NCBI Taxonomy" id="449393"/>
    <lineage>
        <taxon>unclassified sequences</taxon>
        <taxon>metagenomes</taxon>
        <taxon>ecological metagenomes</taxon>
    </lineage>
</organism>
<feature type="compositionally biased region" description="Basic residues" evidence="1">
    <location>
        <begin position="1"/>
        <end position="12"/>
    </location>
</feature>
<protein>
    <submittedName>
        <fullName evidence="4">Unannotated protein</fullName>
    </submittedName>
</protein>
<evidence type="ECO:0000313" key="6">
    <source>
        <dbReference type="EMBL" id="CAB5069350.1"/>
    </source>
</evidence>
<evidence type="ECO:0000313" key="5">
    <source>
        <dbReference type="EMBL" id="CAB5026653.1"/>
    </source>
</evidence>
<dbReference type="EMBL" id="CAEZXS010000016">
    <property type="protein sequence ID" value="CAB4688422.1"/>
    <property type="molecule type" value="Genomic_DNA"/>
</dbReference>
<feature type="compositionally biased region" description="Low complexity" evidence="1">
    <location>
        <begin position="27"/>
        <end position="46"/>
    </location>
</feature>
<dbReference type="EMBL" id="CAFBOG010000001">
    <property type="protein sequence ID" value="CAB4967828.1"/>
    <property type="molecule type" value="Genomic_DNA"/>
</dbReference>
<feature type="compositionally biased region" description="Gly residues" evidence="1">
    <location>
        <begin position="47"/>
        <end position="59"/>
    </location>
</feature>
<evidence type="ECO:0000313" key="4">
    <source>
        <dbReference type="EMBL" id="CAB4967828.1"/>
    </source>
</evidence>
<sequence length="143" mass="14492">MTEARRRPKQRRGSGGGSGGGNGDGSHNGNQQQQKNSNGSSSKNQPKGGGKAGGKGGGKSANKGGRQNKIAPPAEFWRAAPEPPEPPDIRPADDPTALLQSMGTAPLPGQASVADHYMAAVIQRAAMLATALAASADLLEEAE</sequence>
<evidence type="ECO:0000256" key="1">
    <source>
        <dbReference type="SAM" id="MobiDB-lite"/>
    </source>
</evidence>
<reference evidence="4" key="1">
    <citation type="submission" date="2020-05" db="EMBL/GenBank/DDBJ databases">
        <authorList>
            <person name="Chiriac C."/>
            <person name="Salcher M."/>
            <person name="Ghai R."/>
            <person name="Kavagutti S V."/>
        </authorList>
    </citation>
    <scope>NUCLEOTIDE SEQUENCE</scope>
</reference>
<feature type="compositionally biased region" description="Low complexity" evidence="1">
    <location>
        <begin position="60"/>
        <end position="80"/>
    </location>
</feature>
<accession>A0A6J7LHT4</accession>
<proteinExistence type="predicted"/>
<dbReference type="EMBL" id="CAFAAQ010000003">
    <property type="protein sequence ID" value="CAB4793593.1"/>
    <property type="molecule type" value="Genomic_DNA"/>
</dbReference>
<dbReference type="EMBL" id="CAFBQW010000329">
    <property type="protein sequence ID" value="CAB5069350.1"/>
    <property type="molecule type" value="Genomic_DNA"/>
</dbReference>